<dbReference type="InterPro" id="IPR049947">
    <property type="entry name" value="Cu_Am_Ox_Cu-bd"/>
</dbReference>
<dbReference type="Proteomes" id="UP000641932">
    <property type="component" value="Unassembled WGS sequence"/>
</dbReference>
<evidence type="ECO:0000256" key="11">
    <source>
        <dbReference type="ARBA" id="ARBA00048032"/>
    </source>
</evidence>
<keyword evidence="6 14" id="KW-0479">Metal-binding</keyword>
<feature type="modified residue" description="2',4',5'-topaquinone" evidence="13">
    <location>
        <position position="404"/>
    </location>
</feature>
<proteinExistence type="inferred from homology"/>
<comment type="cofactor">
    <cofactor evidence="3">
        <name>Zn(2+)</name>
        <dbReference type="ChEBI" id="CHEBI:29105"/>
    </cofactor>
</comment>
<evidence type="ECO:0000256" key="15">
    <source>
        <dbReference type="SAM" id="MobiDB-lite"/>
    </source>
</evidence>
<dbReference type="GO" id="GO:0005507">
    <property type="term" value="F:copper ion binding"/>
    <property type="evidence" value="ECO:0007669"/>
    <property type="project" value="InterPro"/>
</dbReference>
<evidence type="ECO:0000256" key="10">
    <source>
        <dbReference type="ARBA" id="ARBA00023211"/>
    </source>
</evidence>
<accession>A0A917ZKE2</accession>
<keyword evidence="9 14" id="KW-0186">Copper</keyword>
<dbReference type="EMBL" id="BMMS01000007">
    <property type="protein sequence ID" value="GGO85401.1"/>
    <property type="molecule type" value="Genomic_DNA"/>
</dbReference>
<dbReference type="EC" id="1.4.3.-" evidence="14"/>
<name>A0A917ZKE2_9ACTN</name>
<evidence type="ECO:0000256" key="5">
    <source>
        <dbReference type="ARBA" id="ARBA00011738"/>
    </source>
</evidence>
<evidence type="ECO:0000256" key="7">
    <source>
        <dbReference type="ARBA" id="ARBA00022772"/>
    </source>
</evidence>
<keyword evidence="8 14" id="KW-0560">Oxidoreductase</keyword>
<evidence type="ECO:0000256" key="3">
    <source>
        <dbReference type="ARBA" id="ARBA00001947"/>
    </source>
</evidence>
<dbReference type="PANTHER" id="PTHR10638:SF86">
    <property type="entry name" value="COPPER AMINE OXIDASE 1-RELATED"/>
    <property type="match status" value="1"/>
</dbReference>
<feature type="domain" description="Copper amine oxidase catalytic" evidence="16">
    <location>
        <begin position="242"/>
        <end position="651"/>
    </location>
</feature>
<dbReference type="GO" id="GO:0009308">
    <property type="term" value="P:amine metabolic process"/>
    <property type="evidence" value="ECO:0007669"/>
    <property type="project" value="UniProtKB-UniRule"/>
</dbReference>
<evidence type="ECO:0000256" key="12">
    <source>
        <dbReference type="PIRSR" id="PIRSR600269-50"/>
    </source>
</evidence>
<dbReference type="InterPro" id="IPR016182">
    <property type="entry name" value="Cu_amine_oxidase_N-reg"/>
</dbReference>
<dbReference type="InterPro" id="IPR049948">
    <property type="entry name" value="Cu_Am_ox_TPQ-bd"/>
</dbReference>
<dbReference type="SUPFAM" id="SSF49998">
    <property type="entry name" value="Amine oxidase catalytic domain"/>
    <property type="match status" value="1"/>
</dbReference>
<comment type="cofactor">
    <cofactor evidence="14">
        <name>Cu cation</name>
        <dbReference type="ChEBI" id="CHEBI:23378"/>
    </cofactor>
    <text evidence="14">Contains 1 topaquinone per subunit.</text>
</comment>
<feature type="region of interest" description="Disordered" evidence="15">
    <location>
        <begin position="497"/>
        <end position="526"/>
    </location>
</feature>
<dbReference type="InterPro" id="IPR000269">
    <property type="entry name" value="Cu_amine_oxidase"/>
</dbReference>
<evidence type="ECO:0000256" key="13">
    <source>
        <dbReference type="PIRSR" id="PIRSR600269-51"/>
    </source>
</evidence>
<feature type="domain" description="AGAO-like N2" evidence="18">
    <location>
        <begin position="34"/>
        <end position="108"/>
    </location>
</feature>
<dbReference type="Gene3D" id="2.70.98.20">
    <property type="entry name" value="Copper amine oxidase, catalytic domain"/>
    <property type="match status" value="1"/>
</dbReference>
<dbReference type="Pfam" id="PF21994">
    <property type="entry name" value="AGAO-like_N2"/>
    <property type="match status" value="1"/>
</dbReference>
<evidence type="ECO:0000256" key="6">
    <source>
        <dbReference type="ARBA" id="ARBA00022723"/>
    </source>
</evidence>
<dbReference type="InterPro" id="IPR036460">
    <property type="entry name" value="Cu_amine_oxidase_C_sf"/>
</dbReference>
<feature type="active site" description="Proton acceptor" evidence="12">
    <location>
        <position position="319"/>
    </location>
</feature>
<protein>
    <recommendedName>
        <fullName evidence="14">Amine oxidase</fullName>
        <ecNumber evidence="14">1.4.3.-</ecNumber>
    </recommendedName>
</protein>
<keyword evidence="20" id="KW-1185">Reference proteome</keyword>
<reference evidence="19" key="2">
    <citation type="submission" date="2020-09" db="EMBL/GenBank/DDBJ databases">
        <authorList>
            <person name="Sun Q."/>
            <person name="Zhou Y."/>
        </authorList>
    </citation>
    <scope>NUCLEOTIDE SEQUENCE</scope>
    <source>
        <strain evidence="19">CGMCC 4.7201</strain>
    </source>
</reference>
<feature type="active site" description="Schiff-base intermediate with substrate; via topaquinone" evidence="12">
    <location>
        <position position="404"/>
    </location>
</feature>
<dbReference type="PANTHER" id="PTHR10638">
    <property type="entry name" value="COPPER AMINE OXIDASE"/>
    <property type="match status" value="1"/>
</dbReference>
<keyword evidence="7 12" id="KW-0801">TPQ</keyword>
<feature type="region of interest" description="Disordered" evidence="15">
    <location>
        <begin position="654"/>
        <end position="713"/>
    </location>
</feature>
<comment type="caution">
    <text evidence="19">The sequence shown here is derived from an EMBL/GenBank/DDBJ whole genome shotgun (WGS) entry which is preliminary data.</text>
</comment>
<organism evidence="19 20">
    <name type="scientific">Wenjunlia tyrosinilytica</name>
    <dbReference type="NCBI Taxonomy" id="1544741"/>
    <lineage>
        <taxon>Bacteria</taxon>
        <taxon>Bacillati</taxon>
        <taxon>Actinomycetota</taxon>
        <taxon>Actinomycetes</taxon>
        <taxon>Kitasatosporales</taxon>
        <taxon>Streptomycetaceae</taxon>
        <taxon>Wenjunlia</taxon>
    </lineage>
</organism>
<evidence type="ECO:0000256" key="9">
    <source>
        <dbReference type="ARBA" id="ARBA00023008"/>
    </source>
</evidence>
<dbReference type="GO" id="GO:0048038">
    <property type="term" value="F:quinone binding"/>
    <property type="evidence" value="ECO:0007669"/>
    <property type="project" value="InterPro"/>
</dbReference>
<dbReference type="GO" id="GO:0008131">
    <property type="term" value="F:primary methylamine oxidase activity"/>
    <property type="evidence" value="ECO:0007669"/>
    <property type="project" value="UniProtKB-EC"/>
</dbReference>
<feature type="compositionally biased region" description="Pro residues" evidence="15">
    <location>
        <begin position="17"/>
        <end position="29"/>
    </location>
</feature>
<evidence type="ECO:0000256" key="14">
    <source>
        <dbReference type="RuleBase" id="RU000672"/>
    </source>
</evidence>
<dbReference type="InterPro" id="IPR015798">
    <property type="entry name" value="Cu_amine_oxidase_C"/>
</dbReference>
<reference evidence="19" key="1">
    <citation type="journal article" date="2014" name="Int. J. Syst. Evol. Microbiol.">
        <title>Complete genome sequence of Corynebacterium casei LMG S-19264T (=DSM 44701T), isolated from a smear-ripened cheese.</title>
        <authorList>
            <consortium name="US DOE Joint Genome Institute (JGI-PGF)"/>
            <person name="Walter F."/>
            <person name="Albersmeier A."/>
            <person name="Kalinowski J."/>
            <person name="Ruckert C."/>
        </authorList>
    </citation>
    <scope>NUCLEOTIDE SEQUENCE</scope>
    <source>
        <strain evidence="19">CGMCC 4.7201</strain>
    </source>
</reference>
<dbReference type="InterPro" id="IPR015802">
    <property type="entry name" value="Cu_amine_oxidase_N3"/>
</dbReference>
<comment type="similarity">
    <text evidence="4 14">Belongs to the copper/topaquinone oxidase family.</text>
</comment>
<dbReference type="InterPro" id="IPR054157">
    <property type="entry name" value="AGAO-like_N2"/>
</dbReference>
<dbReference type="PROSITE" id="PS01164">
    <property type="entry name" value="COPPER_AMINE_OXID_1"/>
    <property type="match status" value="1"/>
</dbReference>
<comment type="cofactor">
    <cofactor evidence="2">
        <name>Mn(2+)</name>
        <dbReference type="ChEBI" id="CHEBI:29035"/>
    </cofactor>
</comment>
<evidence type="ECO:0000259" key="18">
    <source>
        <dbReference type="Pfam" id="PF21994"/>
    </source>
</evidence>
<evidence type="ECO:0000259" key="17">
    <source>
        <dbReference type="Pfam" id="PF02728"/>
    </source>
</evidence>
<dbReference type="SUPFAM" id="SSF54416">
    <property type="entry name" value="Amine oxidase N-terminal region"/>
    <property type="match status" value="2"/>
</dbReference>
<dbReference type="Pfam" id="PF02728">
    <property type="entry name" value="Cu_amine_oxidN3"/>
    <property type="match status" value="1"/>
</dbReference>
<dbReference type="Gene3D" id="3.10.450.40">
    <property type="match status" value="2"/>
</dbReference>
<comment type="cofactor">
    <cofactor evidence="1">
        <name>Cu cation</name>
        <dbReference type="ChEBI" id="CHEBI:23378"/>
    </cofactor>
</comment>
<sequence>MNCCHTEAADPSGQEPTPLPTESPAPHPLDPLSAGEFTAARLALEKAGRVGETTKFPLVLLDEPDRHTVAAHREGDPVVRRVRVTLLDSATGAGSEAVVDVTAGIVLSCRDLDAAEEGQPSILFQEYGICEEIVKADARWQRAMAERGITDTDLAICAPLAAGNFGNPDETGRRMLRSLTFLRCDETDNPFAHPVGGLVADVDLVERKVIRFIDTGAVPVPVECGRYEAEFNGPARTDLRPLEITQPEGPSFDLRGNLLTWQNWSFRLDFNAREGLVLHQLNHRDGDRDRPVLHRASLAEMAVPYAEPDPSRNWVCYLDVGEYTLGRNANALRLGCDCLGEITYVDAVVHDDDGNPAVLENAICIHEEDFGLLWKHSDMFNDFVAESRRSRRLVVSYIATLGNYDYGFYWYLYQDGAIGFEAKSTGLVQTSAVEPGAGSPYGTEIAPGLLAPYHQHLFCVRLDFALDGGPANTVEELDVVPIPMGEDNPNGNAFTVRATPVSDPADAGRVADPGVGRRWRVSNPDSLNRMGQPVAYTLNPQPGPVLLAQPGSSVAKRVAYGAKHLWVTRYQQDRHYPDGDYPNQHKGGGGIPEWIEEDAGRGASLEATEITVWHTFGPTHLPRLEEWPVMPVDHSGFTLKPTGFFDRNPALDLPRESGSGHGSCHVEGAGRAGSGACDADASGRTEGGGQAEAVHGGADEAVQEEARGAAHGE</sequence>
<feature type="compositionally biased region" description="Basic and acidic residues" evidence="15">
    <location>
        <begin position="704"/>
        <end position="713"/>
    </location>
</feature>
<feature type="compositionally biased region" description="Low complexity" evidence="15">
    <location>
        <begin position="674"/>
        <end position="684"/>
    </location>
</feature>
<evidence type="ECO:0000313" key="19">
    <source>
        <dbReference type="EMBL" id="GGO85401.1"/>
    </source>
</evidence>
<evidence type="ECO:0000313" key="20">
    <source>
        <dbReference type="Proteomes" id="UP000641932"/>
    </source>
</evidence>
<feature type="region of interest" description="Disordered" evidence="15">
    <location>
        <begin position="1"/>
        <end position="33"/>
    </location>
</feature>
<evidence type="ECO:0000256" key="2">
    <source>
        <dbReference type="ARBA" id="ARBA00001936"/>
    </source>
</evidence>
<gene>
    <name evidence="19" type="ORF">GCM10012280_19090</name>
</gene>
<dbReference type="Pfam" id="PF01179">
    <property type="entry name" value="Cu_amine_oxid"/>
    <property type="match status" value="1"/>
</dbReference>
<dbReference type="PROSITE" id="PS01165">
    <property type="entry name" value="COPPER_AMINE_OXID_2"/>
    <property type="match status" value="1"/>
</dbReference>
<comment type="PTM">
    <text evidence="13 14">Topaquinone (TPQ) is generated by copper-dependent autoxidation of a specific tyrosyl residue.</text>
</comment>
<evidence type="ECO:0000259" key="16">
    <source>
        <dbReference type="Pfam" id="PF01179"/>
    </source>
</evidence>
<evidence type="ECO:0000256" key="8">
    <source>
        <dbReference type="ARBA" id="ARBA00023002"/>
    </source>
</evidence>
<keyword evidence="10" id="KW-0464">Manganese</keyword>
<evidence type="ECO:0000256" key="4">
    <source>
        <dbReference type="ARBA" id="ARBA00007983"/>
    </source>
</evidence>
<comment type="catalytic activity">
    <reaction evidence="11">
        <text>a primary methyl amine + O2 + H2O = an aldehyde + H2O2 + NH4(+)</text>
        <dbReference type="Rhea" id="RHEA:16153"/>
        <dbReference type="ChEBI" id="CHEBI:15377"/>
        <dbReference type="ChEBI" id="CHEBI:15379"/>
        <dbReference type="ChEBI" id="CHEBI:16240"/>
        <dbReference type="ChEBI" id="CHEBI:17478"/>
        <dbReference type="ChEBI" id="CHEBI:28938"/>
        <dbReference type="ChEBI" id="CHEBI:228804"/>
        <dbReference type="EC" id="1.4.3.21"/>
    </reaction>
</comment>
<evidence type="ECO:0000256" key="1">
    <source>
        <dbReference type="ARBA" id="ARBA00001935"/>
    </source>
</evidence>
<dbReference type="RefSeq" id="WP_189131127.1">
    <property type="nucleotide sequence ID" value="NZ_BMMS01000007.1"/>
</dbReference>
<dbReference type="NCBIfam" id="NF008559">
    <property type="entry name" value="PRK11504.1"/>
    <property type="match status" value="1"/>
</dbReference>
<feature type="domain" description="Copper amine oxidase N3-terminal" evidence="17">
    <location>
        <begin position="120"/>
        <end position="220"/>
    </location>
</feature>
<comment type="subunit">
    <text evidence="5">Homodimer.</text>
</comment>
<dbReference type="AlphaFoldDB" id="A0A917ZKE2"/>